<dbReference type="InterPro" id="IPR036390">
    <property type="entry name" value="WH_DNA-bd_sf"/>
</dbReference>
<evidence type="ECO:0000313" key="6">
    <source>
        <dbReference type="Proteomes" id="UP001596977"/>
    </source>
</evidence>
<accession>A0ABW3HAD5</accession>
<dbReference type="SUPFAM" id="SSF48008">
    <property type="entry name" value="GntR ligand-binding domain-like"/>
    <property type="match status" value="1"/>
</dbReference>
<dbReference type="Gene3D" id="1.20.120.530">
    <property type="entry name" value="GntR ligand-binding domain-like"/>
    <property type="match status" value="1"/>
</dbReference>
<evidence type="ECO:0000256" key="2">
    <source>
        <dbReference type="ARBA" id="ARBA00023125"/>
    </source>
</evidence>
<dbReference type="InterPro" id="IPR036388">
    <property type="entry name" value="WH-like_DNA-bd_sf"/>
</dbReference>
<dbReference type="InterPro" id="IPR011711">
    <property type="entry name" value="GntR_C"/>
</dbReference>
<evidence type="ECO:0000259" key="4">
    <source>
        <dbReference type="PROSITE" id="PS50949"/>
    </source>
</evidence>
<evidence type="ECO:0000313" key="5">
    <source>
        <dbReference type="EMBL" id="MFD0948368.1"/>
    </source>
</evidence>
<evidence type="ECO:0000256" key="3">
    <source>
        <dbReference type="ARBA" id="ARBA00023163"/>
    </source>
</evidence>
<dbReference type="EMBL" id="JBHTJG010000012">
    <property type="protein sequence ID" value="MFD0948368.1"/>
    <property type="molecule type" value="Genomic_DNA"/>
</dbReference>
<comment type="caution">
    <text evidence="5">The sequence shown here is derived from an EMBL/GenBank/DDBJ whole genome shotgun (WGS) entry which is preliminary data.</text>
</comment>
<reference evidence="6" key="1">
    <citation type="journal article" date="2019" name="Int. J. Syst. Evol. Microbiol.">
        <title>The Global Catalogue of Microorganisms (GCM) 10K type strain sequencing project: providing services to taxonomists for standard genome sequencing and annotation.</title>
        <authorList>
            <consortium name="The Broad Institute Genomics Platform"/>
            <consortium name="The Broad Institute Genome Sequencing Center for Infectious Disease"/>
            <person name="Wu L."/>
            <person name="Ma J."/>
        </authorList>
    </citation>
    <scope>NUCLEOTIDE SEQUENCE [LARGE SCALE GENOMIC DNA]</scope>
    <source>
        <strain evidence="6">CCUG 62982</strain>
    </source>
</reference>
<dbReference type="InterPro" id="IPR000524">
    <property type="entry name" value="Tscrpt_reg_HTH_GntR"/>
</dbReference>
<keyword evidence="3" id="KW-0804">Transcription</keyword>
<keyword evidence="6" id="KW-1185">Reference proteome</keyword>
<keyword evidence="2" id="KW-0238">DNA-binding</keyword>
<evidence type="ECO:0000256" key="1">
    <source>
        <dbReference type="ARBA" id="ARBA00023015"/>
    </source>
</evidence>
<dbReference type="PANTHER" id="PTHR43537">
    <property type="entry name" value="TRANSCRIPTIONAL REGULATOR, GNTR FAMILY"/>
    <property type="match status" value="1"/>
</dbReference>
<sequence length="232" mass="26007">MATPAPRARFAPVQRNTLKDQSYAQLRQALITGRFEPGENVTVKLLAEQLGSGIMPVREAVQRLVAEGALVNLPSGRVYVPALTRAEFDEVIEIRLLLEPYCCRKATANMNPRLVAELRALQEQLQRAASGDQAEAMLWANYQFHFGIYRQSGMGQMLPLIEAVWLRFGPMMKHSQADSADARAYVEAELHAQDELCGALERHDGEGAARMMEQIVNGTADWYRRTFPFAED</sequence>
<keyword evidence="1" id="KW-0805">Transcription regulation</keyword>
<dbReference type="Proteomes" id="UP001596977">
    <property type="component" value="Unassembled WGS sequence"/>
</dbReference>
<gene>
    <name evidence="5" type="ORF">ACFQ1E_18670</name>
</gene>
<protein>
    <submittedName>
        <fullName evidence="5">GntR family transcriptional regulator</fullName>
    </submittedName>
</protein>
<dbReference type="RefSeq" id="WP_264946303.1">
    <property type="nucleotide sequence ID" value="NZ_JAPDRA010000012.1"/>
</dbReference>
<proteinExistence type="predicted"/>
<dbReference type="PROSITE" id="PS50949">
    <property type="entry name" value="HTH_GNTR"/>
    <property type="match status" value="1"/>
</dbReference>
<dbReference type="InterPro" id="IPR008920">
    <property type="entry name" value="TF_FadR/GntR_C"/>
</dbReference>
<dbReference type="Pfam" id="PF00392">
    <property type="entry name" value="GntR"/>
    <property type="match status" value="1"/>
</dbReference>
<name>A0ABW3HAD5_9SPHN</name>
<feature type="domain" description="HTH gntR-type" evidence="4">
    <location>
        <begin position="16"/>
        <end position="83"/>
    </location>
</feature>
<dbReference type="SMART" id="SM00895">
    <property type="entry name" value="FCD"/>
    <property type="match status" value="1"/>
</dbReference>
<dbReference type="SUPFAM" id="SSF46785">
    <property type="entry name" value="Winged helix' DNA-binding domain"/>
    <property type="match status" value="1"/>
</dbReference>
<dbReference type="Gene3D" id="1.10.10.10">
    <property type="entry name" value="Winged helix-like DNA-binding domain superfamily/Winged helix DNA-binding domain"/>
    <property type="match status" value="1"/>
</dbReference>
<dbReference type="Pfam" id="PF07729">
    <property type="entry name" value="FCD"/>
    <property type="match status" value="1"/>
</dbReference>
<dbReference type="SMART" id="SM00345">
    <property type="entry name" value="HTH_GNTR"/>
    <property type="match status" value="1"/>
</dbReference>
<organism evidence="5 6">
    <name type="scientific">Sphingomonas canadensis</name>
    <dbReference type="NCBI Taxonomy" id="1219257"/>
    <lineage>
        <taxon>Bacteria</taxon>
        <taxon>Pseudomonadati</taxon>
        <taxon>Pseudomonadota</taxon>
        <taxon>Alphaproteobacteria</taxon>
        <taxon>Sphingomonadales</taxon>
        <taxon>Sphingomonadaceae</taxon>
        <taxon>Sphingomonas</taxon>
    </lineage>
</organism>
<dbReference type="PANTHER" id="PTHR43537:SF39">
    <property type="entry name" value="HTH-TYPE TRANSCRIPTIONAL REGULATOR MCBR"/>
    <property type="match status" value="1"/>
</dbReference>